<name>A0AAE1NJN4_9EUCA</name>
<evidence type="ECO:0000313" key="4">
    <source>
        <dbReference type="Proteomes" id="UP001292094"/>
    </source>
</evidence>
<evidence type="ECO:0000256" key="2">
    <source>
        <dbReference type="SAM" id="Phobius"/>
    </source>
</evidence>
<dbReference type="EMBL" id="JAWZYT010005485">
    <property type="protein sequence ID" value="KAK4290422.1"/>
    <property type="molecule type" value="Genomic_DNA"/>
</dbReference>
<feature type="compositionally biased region" description="Basic residues" evidence="1">
    <location>
        <begin position="209"/>
        <end position="229"/>
    </location>
</feature>
<keyword evidence="2" id="KW-0812">Transmembrane</keyword>
<sequence>MLEEARYILGPVLNWGPTTNTNVEPPLAGYSWDYLSYLILYCTISVLVPIISLLKFIPHEELLYPKKKEGEKMEMAMPPYEMGPMLEAMQGYGMSPLHGGMNIGIGNDENTQQVIHHGYPVPHTQDSQYHSDEHPQQHDYVVHPIHDIEQSDGDLIKSYFVPQREHSDEDLQYNYPSPPSPILQRSGEIIKHVHPIRISRHSREDSHQRHTIFPKHILRSRPHRRNNRK</sequence>
<keyword evidence="4" id="KW-1185">Reference proteome</keyword>
<comment type="caution">
    <text evidence="3">The sequence shown here is derived from an EMBL/GenBank/DDBJ whole genome shotgun (WGS) entry which is preliminary data.</text>
</comment>
<reference evidence="3" key="1">
    <citation type="submission" date="2023-11" db="EMBL/GenBank/DDBJ databases">
        <title>Genome assemblies of two species of porcelain crab, Petrolisthes cinctipes and Petrolisthes manimaculis (Anomura: Porcellanidae).</title>
        <authorList>
            <person name="Angst P."/>
        </authorList>
    </citation>
    <scope>NUCLEOTIDE SEQUENCE</scope>
    <source>
        <strain evidence="3">PB745_02</strain>
        <tissue evidence="3">Gill</tissue>
    </source>
</reference>
<dbReference type="Proteomes" id="UP001292094">
    <property type="component" value="Unassembled WGS sequence"/>
</dbReference>
<dbReference type="AlphaFoldDB" id="A0AAE1NJN4"/>
<protein>
    <submittedName>
        <fullName evidence="3">Uncharacterized protein</fullName>
    </submittedName>
</protein>
<evidence type="ECO:0000313" key="3">
    <source>
        <dbReference type="EMBL" id="KAK4290422.1"/>
    </source>
</evidence>
<organism evidence="3 4">
    <name type="scientific">Petrolisthes manimaculis</name>
    <dbReference type="NCBI Taxonomy" id="1843537"/>
    <lineage>
        <taxon>Eukaryota</taxon>
        <taxon>Metazoa</taxon>
        <taxon>Ecdysozoa</taxon>
        <taxon>Arthropoda</taxon>
        <taxon>Crustacea</taxon>
        <taxon>Multicrustacea</taxon>
        <taxon>Malacostraca</taxon>
        <taxon>Eumalacostraca</taxon>
        <taxon>Eucarida</taxon>
        <taxon>Decapoda</taxon>
        <taxon>Pleocyemata</taxon>
        <taxon>Anomura</taxon>
        <taxon>Galatheoidea</taxon>
        <taxon>Porcellanidae</taxon>
        <taxon>Petrolisthes</taxon>
    </lineage>
</organism>
<feature type="region of interest" description="Disordered" evidence="1">
    <location>
        <begin position="199"/>
        <end position="229"/>
    </location>
</feature>
<gene>
    <name evidence="3" type="ORF">Pmani_036673</name>
</gene>
<accession>A0AAE1NJN4</accession>
<keyword evidence="2" id="KW-1133">Transmembrane helix</keyword>
<evidence type="ECO:0000256" key="1">
    <source>
        <dbReference type="SAM" id="MobiDB-lite"/>
    </source>
</evidence>
<proteinExistence type="predicted"/>
<keyword evidence="2" id="KW-0472">Membrane</keyword>
<feature type="transmembrane region" description="Helical" evidence="2">
    <location>
        <begin position="34"/>
        <end position="57"/>
    </location>
</feature>